<reference evidence="3 4" key="1">
    <citation type="submission" date="2019-07" db="EMBL/GenBank/DDBJ databases">
        <title>Whole genome shotgun sequence of Segetibacter aerophilus NBRC 106135.</title>
        <authorList>
            <person name="Hosoyama A."/>
            <person name="Uohara A."/>
            <person name="Ohji S."/>
            <person name="Ichikawa N."/>
        </authorList>
    </citation>
    <scope>NUCLEOTIDE SEQUENCE [LARGE SCALE GENOMIC DNA]</scope>
    <source>
        <strain evidence="3 4">NBRC 106135</strain>
    </source>
</reference>
<feature type="signal peptide" evidence="2">
    <location>
        <begin position="1"/>
        <end position="17"/>
    </location>
</feature>
<feature type="region of interest" description="Disordered" evidence="1">
    <location>
        <begin position="192"/>
        <end position="231"/>
    </location>
</feature>
<gene>
    <name evidence="3" type="ORF">SAE01_46140</name>
</gene>
<evidence type="ECO:0000313" key="3">
    <source>
        <dbReference type="EMBL" id="GEO12118.1"/>
    </source>
</evidence>
<keyword evidence="4" id="KW-1185">Reference proteome</keyword>
<sequence>MKVLLFVCLFCSAVANGQVAYVSPTESVIPNSETFPNSTSTDFQGRKLFKKNTGMIIGLQRGKYNSIELGGEAHWRKISLLKPHIIGATANLEYNFENNVIGYKAGMWMKRGRINLTYGANVSYFTNFKEGNRFGFGPSIGFRLLGLHLINGYNFLTKDKTEGDDVPIEVNSLYMSLRYYFPVTNSFTWDRKTMKKKRERQKARAERKKEREKNKDDGKSFWNKFKFGKKD</sequence>
<keyword evidence="2" id="KW-0732">Signal</keyword>
<dbReference type="Proteomes" id="UP000321513">
    <property type="component" value="Unassembled WGS sequence"/>
</dbReference>
<dbReference type="AlphaFoldDB" id="A0A512BJI0"/>
<dbReference type="RefSeq" id="WP_147206246.1">
    <property type="nucleotide sequence ID" value="NZ_BJYT01000040.1"/>
</dbReference>
<feature type="chain" id="PRO_5022119668" description="Outer membrane protein beta-barrel domain-containing protein" evidence="2">
    <location>
        <begin position="18"/>
        <end position="231"/>
    </location>
</feature>
<organism evidence="3 4">
    <name type="scientific">Segetibacter aerophilus</name>
    <dbReference type="NCBI Taxonomy" id="670293"/>
    <lineage>
        <taxon>Bacteria</taxon>
        <taxon>Pseudomonadati</taxon>
        <taxon>Bacteroidota</taxon>
        <taxon>Chitinophagia</taxon>
        <taxon>Chitinophagales</taxon>
        <taxon>Chitinophagaceae</taxon>
        <taxon>Segetibacter</taxon>
    </lineage>
</organism>
<evidence type="ECO:0000256" key="1">
    <source>
        <dbReference type="SAM" id="MobiDB-lite"/>
    </source>
</evidence>
<evidence type="ECO:0000313" key="4">
    <source>
        <dbReference type="Proteomes" id="UP000321513"/>
    </source>
</evidence>
<protein>
    <recommendedName>
        <fullName evidence="5">Outer membrane protein beta-barrel domain-containing protein</fullName>
    </recommendedName>
</protein>
<comment type="caution">
    <text evidence="3">The sequence shown here is derived from an EMBL/GenBank/DDBJ whole genome shotgun (WGS) entry which is preliminary data.</text>
</comment>
<dbReference type="OrthoDB" id="671926at2"/>
<evidence type="ECO:0000256" key="2">
    <source>
        <dbReference type="SAM" id="SignalP"/>
    </source>
</evidence>
<dbReference type="EMBL" id="BJYT01000040">
    <property type="protein sequence ID" value="GEO12118.1"/>
    <property type="molecule type" value="Genomic_DNA"/>
</dbReference>
<feature type="compositionally biased region" description="Basic and acidic residues" evidence="1">
    <location>
        <begin position="202"/>
        <end position="219"/>
    </location>
</feature>
<name>A0A512BJI0_9BACT</name>
<accession>A0A512BJI0</accession>
<evidence type="ECO:0008006" key="5">
    <source>
        <dbReference type="Google" id="ProtNLM"/>
    </source>
</evidence>
<proteinExistence type="predicted"/>